<feature type="domain" description="Helicase ATP-binding" evidence="1">
    <location>
        <begin position="188"/>
        <end position="347"/>
    </location>
</feature>
<proteinExistence type="predicted"/>
<protein>
    <recommendedName>
        <fullName evidence="1">Helicase ATP-binding domain-containing protein</fullName>
    </recommendedName>
</protein>
<dbReference type="InterPro" id="IPR014001">
    <property type="entry name" value="Helicase_ATP-bd"/>
</dbReference>
<accession>A0ABS1BM98</accession>
<comment type="caution">
    <text evidence="2">The sequence shown here is derived from an EMBL/GenBank/DDBJ whole genome shotgun (WGS) entry which is preliminary data.</text>
</comment>
<evidence type="ECO:0000313" key="2">
    <source>
        <dbReference type="EMBL" id="MBK0383319.1"/>
    </source>
</evidence>
<reference evidence="2 3" key="1">
    <citation type="submission" date="2020-12" db="EMBL/GenBank/DDBJ databases">
        <title>Bacterial novel species Pedobacter sp. SD-b isolated from soil.</title>
        <authorList>
            <person name="Jung H.-Y."/>
        </authorList>
    </citation>
    <scope>NUCLEOTIDE SEQUENCE [LARGE SCALE GENOMIC DNA]</scope>
    <source>
        <strain evidence="2 3">SD-b</strain>
    </source>
</reference>
<dbReference type="InterPro" id="IPR011545">
    <property type="entry name" value="DEAD/DEAH_box_helicase_dom"/>
</dbReference>
<dbReference type="Gene3D" id="3.40.50.300">
    <property type="entry name" value="P-loop containing nucleotide triphosphate hydrolases"/>
    <property type="match status" value="2"/>
</dbReference>
<keyword evidence="3" id="KW-1185">Reference proteome</keyword>
<gene>
    <name evidence="2" type="ORF">I5M32_10140</name>
</gene>
<name>A0ABS1BM98_9SPHI</name>
<dbReference type="PROSITE" id="PS51192">
    <property type="entry name" value="HELICASE_ATP_BIND_1"/>
    <property type="match status" value="1"/>
</dbReference>
<sequence>MNYGPRLQEIIKQLGLAKENILYLTINNSFLHDIRLGEKNVEYRDLTDFYLQRFFKKDGKGNYTIPKNITHLLLQGGYLSNSPRMLVQLKGIVIVGSFKHPADMDTDGFPCDEDRINLLLANIEYDSVTENGDTVVITNPKPRQKREKVIINHPEYVKPINLVNVTYAQTGQSKKTDELGMREMQQKAYAARSAKYLLLKAPPASGKSRALMFIALDKLINQGIKKVIVSVPERSIGSSFSPTELSKYGFFADWELSPRYNLCTPGGEKNKVEAFVKFLESEERILICTHATLRFAFESLTPTDLNNCLLAIDEFHHVSADGENRLGEVIRKVMEKSTAHLVAMTGSYFRGDSIPVLLPEDEAKFTNVTYNYYQQLNGYDHLKSLGIGYHFYQGRYYKKQPDREISALEEILDEDLKTIIHIPSVNSAESSKEKLEEVGHVIDCIGVMEYQDPETGIMYVKSKRSGRILKIADLVNDNLKERDKVVAYLRGVSTADDLDMIIALGMAKEGFDWPFCQHALTIGYRGSLTEIIQIIGRATRDSNNKSHAQFTNLIAQPDAVDDDVKLAVNNMLKAITASLLMEQVLAPNFKFKPKFDDDRDDAEVENKEDGRIIKIRGFKMPTSQRAKDIIESDLNDLKAKILQDDVMLRAMPGNIDAEVINTVIIPRIIREVYPDLNKDDLEAVRQHIVVDSVMKNSTIEQQGNKQFLRMAGSFVDIDQIEIDLIDRINPFQKAFEILSKSVTASVLRAIQDTINVAKLEMTEAEAILLWPKIKEWAAAHGEPNLQSHDPKEQRLAAALIFLREARRKKMVQND</sequence>
<dbReference type="SUPFAM" id="SSF52540">
    <property type="entry name" value="P-loop containing nucleoside triphosphate hydrolases"/>
    <property type="match status" value="1"/>
</dbReference>
<dbReference type="RefSeq" id="WP_200586130.1">
    <property type="nucleotide sequence ID" value="NZ_JAEHFY010000013.1"/>
</dbReference>
<evidence type="ECO:0000259" key="1">
    <source>
        <dbReference type="PROSITE" id="PS51192"/>
    </source>
</evidence>
<dbReference type="EMBL" id="JAEHFY010000013">
    <property type="protein sequence ID" value="MBK0383319.1"/>
    <property type="molecule type" value="Genomic_DNA"/>
</dbReference>
<organism evidence="2 3">
    <name type="scientific">Pedobacter segetis</name>
    <dbReference type="NCBI Taxonomy" id="2793069"/>
    <lineage>
        <taxon>Bacteria</taxon>
        <taxon>Pseudomonadati</taxon>
        <taxon>Bacteroidota</taxon>
        <taxon>Sphingobacteriia</taxon>
        <taxon>Sphingobacteriales</taxon>
        <taxon>Sphingobacteriaceae</taxon>
        <taxon>Pedobacter</taxon>
    </lineage>
</organism>
<evidence type="ECO:0000313" key="3">
    <source>
        <dbReference type="Proteomes" id="UP000660024"/>
    </source>
</evidence>
<dbReference type="Proteomes" id="UP000660024">
    <property type="component" value="Unassembled WGS sequence"/>
</dbReference>
<dbReference type="Pfam" id="PF00270">
    <property type="entry name" value="DEAD"/>
    <property type="match status" value="1"/>
</dbReference>
<dbReference type="SMART" id="SM00487">
    <property type="entry name" value="DEXDc"/>
    <property type="match status" value="1"/>
</dbReference>
<dbReference type="InterPro" id="IPR027417">
    <property type="entry name" value="P-loop_NTPase"/>
</dbReference>